<accession>A0A5C5ZFZ8</accession>
<evidence type="ECO:0000256" key="1">
    <source>
        <dbReference type="ARBA" id="ARBA00023186"/>
    </source>
</evidence>
<dbReference type="Gene3D" id="2.30.22.10">
    <property type="entry name" value="Head domain of nucleotide exchange factor GrpE"/>
    <property type="match status" value="1"/>
</dbReference>
<proteinExistence type="predicted"/>
<comment type="caution">
    <text evidence="2">The sequence shown here is derived from an EMBL/GenBank/DDBJ whole genome shotgun (WGS) entry which is preliminary data.</text>
</comment>
<dbReference type="GO" id="GO:0006457">
    <property type="term" value="P:protein folding"/>
    <property type="evidence" value="ECO:0007669"/>
    <property type="project" value="InterPro"/>
</dbReference>
<keyword evidence="3" id="KW-1185">Reference proteome</keyword>
<gene>
    <name evidence="2" type="primary">grpE</name>
    <name evidence="2" type="ORF">Pla100_62680</name>
</gene>
<name>A0A5C5ZFZ8_9BACT</name>
<evidence type="ECO:0000313" key="2">
    <source>
        <dbReference type="EMBL" id="TWT86040.1"/>
    </source>
</evidence>
<dbReference type="AlphaFoldDB" id="A0A5C5ZFZ8"/>
<dbReference type="Pfam" id="PF01025">
    <property type="entry name" value="GrpE"/>
    <property type="match status" value="1"/>
</dbReference>
<dbReference type="SUPFAM" id="SSF51064">
    <property type="entry name" value="Head domain of nucleotide exchange factor GrpE"/>
    <property type="match status" value="1"/>
</dbReference>
<dbReference type="InterPro" id="IPR000740">
    <property type="entry name" value="GrpE"/>
</dbReference>
<dbReference type="GO" id="GO:0051087">
    <property type="term" value="F:protein-folding chaperone binding"/>
    <property type="evidence" value="ECO:0007669"/>
    <property type="project" value="InterPro"/>
</dbReference>
<reference evidence="2 3" key="1">
    <citation type="submission" date="2019-02" db="EMBL/GenBank/DDBJ databases">
        <title>Deep-cultivation of Planctomycetes and their phenomic and genomic characterization uncovers novel biology.</title>
        <authorList>
            <person name="Wiegand S."/>
            <person name="Jogler M."/>
            <person name="Boedeker C."/>
            <person name="Pinto D."/>
            <person name="Vollmers J."/>
            <person name="Rivas-Marin E."/>
            <person name="Kohn T."/>
            <person name="Peeters S.H."/>
            <person name="Heuer A."/>
            <person name="Rast P."/>
            <person name="Oberbeckmann S."/>
            <person name="Bunk B."/>
            <person name="Jeske O."/>
            <person name="Meyerdierks A."/>
            <person name="Storesund J.E."/>
            <person name="Kallscheuer N."/>
            <person name="Luecker S."/>
            <person name="Lage O.M."/>
            <person name="Pohl T."/>
            <person name="Merkel B.J."/>
            <person name="Hornburger P."/>
            <person name="Mueller R.-W."/>
            <person name="Bruemmer F."/>
            <person name="Labrenz M."/>
            <person name="Spormann A.M."/>
            <person name="Op Den Camp H."/>
            <person name="Overmann J."/>
            <person name="Amann R."/>
            <person name="Jetten M.S.M."/>
            <person name="Mascher T."/>
            <person name="Medema M.H."/>
            <person name="Devos D.P."/>
            <person name="Kaster A.-K."/>
            <person name="Ovreas L."/>
            <person name="Rohde M."/>
            <person name="Galperin M.Y."/>
            <person name="Jogler C."/>
        </authorList>
    </citation>
    <scope>NUCLEOTIDE SEQUENCE [LARGE SCALE GENOMIC DNA]</scope>
    <source>
        <strain evidence="2 3">Pla100</strain>
    </source>
</reference>
<dbReference type="EMBL" id="SJPM01000048">
    <property type="protein sequence ID" value="TWT86040.1"/>
    <property type="molecule type" value="Genomic_DNA"/>
</dbReference>
<evidence type="ECO:0000313" key="3">
    <source>
        <dbReference type="Proteomes" id="UP000316213"/>
    </source>
</evidence>
<sequence length="223" mass="24938">MTESPPQFGLVDLVDAFTAMRHEYRTQVKETRQLTDRFDETTERLIEAVRNLELISCQPAAGHAASVDADEATDRFAMTLIELDIQLDRAVAVAMAQHIGEQQTRSAAWQSVRNVVDELSPMGRWFARPLIRTLEALSPIESKPSTVVIDGLSILLGKLRETMQRYEIRRTDVLGRPFDGETMRALGILTVDGIASGNVSEQLTATYRRQGRVIQFANVRVAP</sequence>
<dbReference type="OrthoDB" id="9812586at2"/>
<dbReference type="Proteomes" id="UP000316213">
    <property type="component" value="Unassembled WGS sequence"/>
</dbReference>
<dbReference type="InterPro" id="IPR009012">
    <property type="entry name" value="GrpE_head"/>
</dbReference>
<dbReference type="GO" id="GO:0042803">
    <property type="term" value="F:protein homodimerization activity"/>
    <property type="evidence" value="ECO:0007669"/>
    <property type="project" value="InterPro"/>
</dbReference>
<dbReference type="RefSeq" id="WP_146583008.1">
    <property type="nucleotide sequence ID" value="NZ_SJPM01000048.1"/>
</dbReference>
<organism evidence="2 3">
    <name type="scientific">Neorhodopirellula pilleata</name>
    <dbReference type="NCBI Taxonomy" id="2714738"/>
    <lineage>
        <taxon>Bacteria</taxon>
        <taxon>Pseudomonadati</taxon>
        <taxon>Planctomycetota</taxon>
        <taxon>Planctomycetia</taxon>
        <taxon>Pirellulales</taxon>
        <taxon>Pirellulaceae</taxon>
        <taxon>Neorhodopirellula</taxon>
    </lineage>
</organism>
<protein>
    <submittedName>
        <fullName evidence="2">Protein GrpE</fullName>
    </submittedName>
</protein>
<dbReference type="GO" id="GO:0000774">
    <property type="term" value="F:adenyl-nucleotide exchange factor activity"/>
    <property type="evidence" value="ECO:0007669"/>
    <property type="project" value="InterPro"/>
</dbReference>
<keyword evidence="1" id="KW-0143">Chaperone</keyword>